<comment type="caution">
    <text evidence="1">The sequence shown here is derived from an EMBL/GenBank/DDBJ whole genome shotgun (WGS) entry which is preliminary data.</text>
</comment>
<protein>
    <submittedName>
        <fullName evidence="1">Uncharacterized protein</fullName>
    </submittedName>
</protein>
<gene>
    <name evidence="1" type="ORF">BJ212DRAFT_635444</name>
</gene>
<proteinExistence type="predicted"/>
<dbReference type="EMBL" id="JABBWG010000365">
    <property type="protein sequence ID" value="KAG1794724.1"/>
    <property type="molecule type" value="Genomic_DNA"/>
</dbReference>
<dbReference type="RefSeq" id="XP_041185152.1">
    <property type="nucleotide sequence ID" value="XM_041343710.1"/>
</dbReference>
<sequence length="101" mass="10596">MITTACLSPHGLEMDVGIFLISATSDGRHIALLPLGITPMGQYLAYFAVLCAFLASSSVQIHALSPHYSACQLQQNAETSPLTGCPNGTLFVSAIDSRASL</sequence>
<reference evidence="1" key="1">
    <citation type="journal article" date="2020" name="New Phytol.">
        <title>Comparative genomics reveals dynamic genome evolution in host specialist ectomycorrhizal fungi.</title>
        <authorList>
            <person name="Lofgren L.A."/>
            <person name="Nguyen N.H."/>
            <person name="Vilgalys R."/>
            <person name="Ruytinx J."/>
            <person name="Liao H.L."/>
            <person name="Branco S."/>
            <person name="Kuo A."/>
            <person name="LaButti K."/>
            <person name="Lipzen A."/>
            <person name="Andreopoulos W."/>
            <person name="Pangilinan J."/>
            <person name="Riley R."/>
            <person name="Hundley H."/>
            <person name="Na H."/>
            <person name="Barry K."/>
            <person name="Grigoriev I.V."/>
            <person name="Stajich J.E."/>
            <person name="Kennedy P.G."/>
        </authorList>
    </citation>
    <scope>NUCLEOTIDE SEQUENCE</scope>
    <source>
        <strain evidence="1">MN1</strain>
    </source>
</reference>
<dbReference type="GeneID" id="64637726"/>
<dbReference type="Proteomes" id="UP000807769">
    <property type="component" value="Unassembled WGS sequence"/>
</dbReference>
<evidence type="ECO:0000313" key="2">
    <source>
        <dbReference type="Proteomes" id="UP000807769"/>
    </source>
</evidence>
<evidence type="ECO:0000313" key="1">
    <source>
        <dbReference type="EMBL" id="KAG1794724.1"/>
    </source>
</evidence>
<dbReference type="AlphaFoldDB" id="A0A9P7ASE1"/>
<keyword evidence="2" id="KW-1185">Reference proteome</keyword>
<organism evidence="1 2">
    <name type="scientific">Suillus subaureus</name>
    <dbReference type="NCBI Taxonomy" id="48587"/>
    <lineage>
        <taxon>Eukaryota</taxon>
        <taxon>Fungi</taxon>
        <taxon>Dikarya</taxon>
        <taxon>Basidiomycota</taxon>
        <taxon>Agaricomycotina</taxon>
        <taxon>Agaricomycetes</taxon>
        <taxon>Agaricomycetidae</taxon>
        <taxon>Boletales</taxon>
        <taxon>Suillineae</taxon>
        <taxon>Suillaceae</taxon>
        <taxon>Suillus</taxon>
    </lineage>
</organism>
<name>A0A9P7ASE1_9AGAM</name>
<accession>A0A9P7ASE1</accession>